<evidence type="ECO:0008006" key="4">
    <source>
        <dbReference type="Google" id="ProtNLM"/>
    </source>
</evidence>
<feature type="non-terminal residue" evidence="3">
    <location>
        <position position="342"/>
    </location>
</feature>
<dbReference type="PANTHER" id="PTHR10680:SF28">
    <property type="entry name" value="SMP-30_GLUCONOLACTONASE_LRE-LIKE REGION DOMAIN-CONTAINING PROTEIN"/>
    <property type="match status" value="1"/>
</dbReference>
<dbReference type="PANTHER" id="PTHR10680">
    <property type="entry name" value="PEPTIDYL-GLYCINE ALPHA-AMIDATING MONOOXYGENASE"/>
    <property type="match status" value="1"/>
</dbReference>
<name>A0A382GJS6_9ZZZZ</name>
<proteinExistence type="predicted"/>
<keyword evidence="2" id="KW-0325">Glycoprotein</keyword>
<dbReference type="NCBIfam" id="TIGR01409">
    <property type="entry name" value="TAT_signal_seq"/>
    <property type="match status" value="1"/>
</dbReference>
<sequence length="342" mass="38556">MENQVGSGKKSRRDFIKAAGATALTSVVAPTILHAADKTGKSNLVVGTGEYRYEVFHDWPQLPSKFSWQTTHNVAIDAEGLLYVIHEGKADLIDHPSIFVFDQKGKYVRSFGNQFQGGGHGLEVRTEGGDQFLYVCAYQQVKAFAKLTLTGEVVWEKYAPMDSGIYQKDEDTIRVKRWGRDAFMPTNFAFLNDGGFLLADGYGSFYIHRYDKDGNWVSKFGGSGQGEGKFETPHGIWIDQRQDRQERVVICDRAHHTLQYLTLDGEYIETLRGYGLPANIDIWKDLMLVPELHARLSILDGENNIVARLGDDVERVTGEKDVRSDPNRWMAGKFVHPHDACF</sequence>
<dbReference type="InterPro" id="IPR019546">
    <property type="entry name" value="TAT_signal_bac_arc"/>
</dbReference>
<keyword evidence="1" id="KW-0732">Signal</keyword>
<dbReference type="SUPFAM" id="SSF63829">
    <property type="entry name" value="Calcium-dependent phosphotriesterase"/>
    <property type="match status" value="1"/>
</dbReference>
<evidence type="ECO:0000256" key="2">
    <source>
        <dbReference type="ARBA" id="ARBA00023180"/>
    </source>
</evidence>
<accession>A0A382GJS6</accession>
<dbReference type="EMBL" id="UINC01055942">
    <property type="protein sequence ID" value="SVB75406.1"/>
    <property type="molecule type" value="Genomic_DNA"/>
</dbReference>
<evidence type="ECO:0000256" key="1">
    <source>
        <dbReference type="ARBA" id="ARBA00022729"/>
    </source>
</evidence>
<dbReference type="InterPro" id="IPR006311">
    <property type="entry name" value="TAT_signal"/>
</dbReference>
<protein>
    <recommendedName>
        <fullName evidence="4">Twin-arginine translocation signal domain-containing protein</fullName>
    </recommendedName>
</protein>
<dbReference type="Gene3D" id="2.120.10.30">
    <property type="entry name" value="TolB, C-terminal domain"/>
    <property type="match status" value="1"/>
</dbReference>
<reference evidence="3" key="1">
    <citation type="submission" date="2018-05" db="EMBL/GenBank/DDBJ databases">
        <authorList>
            <person name="Lanie J.A."/>
            <person name="Ng W.-L."/>
            <person name="Kazmierczak K.M."/>
            <person name="Andrzejewski T.M."/>
            <person name="Davidsen T.M."/>
            <person name="Wayne K.J."/>
            <person name="Tettelin H."/>
            <person name="Glass J.I."/>
            <person name="Rusch D."/>
            <person name="Podicherti R."/>
            <person name="Tsui H.-C.T."/>
            <person name="Winkler M.E."/>
        </authorList>
    </citation>
    <scope>NUCLEOTIDE SEQUENCE</scope>
</reference>
<dbReference type="InterPro" id="IPR011042">
    <property type="entry name" value="6-blade_b-propeller_TolB-like"/>
</dbReference>
<gene>
    <name evidence="3" type="ORF">METZ01_LOCUS228260</name>
</gene>
<evidence type="ECO:0000313" key="3">
    <source>
        <dbReference type="EMBL" id="SVB75406.1"/>
    </source>
</evidence>
<organism evidence="3">
    <name type="scientific">marine metagenome</name>
    <dbReference type="NCBI Taxonomy" id="408172"/>
    <lineage>
        <taxon>unclassified sequences</taxon>
        <taxon>metagenomes</taxon>
        <taxon>ecological metagenomes</taxon>
    </lineage>
</organism>
<dbReference type="AlphaFoldDB" id="A0A382GJS6"/>
<dbReference type="GO" id="GO:0005576">
    <property type="term" value="C:extracellular region"/>
    <property type="evidence" value="ECO:0007669"/>
    <property type="project" value="TreeGrafter"/>
</dbReference>
<dbReference type="PROSITE" id="PS51318">
    <property type="entry name" value="TAT"/>
    <property type="match status" value="1"/>
</dbReference>